<dbReference type="Proteomes" id="UP000298061">
    <property type="component" value="Unassembled WGS sequence"/>
</dbReference>
<reference evidence="1 2" key="1">
    <citation type="submission" date="2019-02" db="EMBL/GenBank/DDBJ databases">
        <title>Genome sequencing of the rare red list fungi Hericium alpestre (H. flagellum).</title>
        <authorList>
            <person name="Buettner E."/>
            <person name="Kellner H."/>
        </authorList>
    </citation>
    <scope>NUCLEOTIDE SEQUENCE [LARGE SCALE GENOMIC DNA]</scope>
    <source>
        <strain evidence="1 2">DSM 108284</strain>
    </source>
</reference>
<gene>
    <name evidence="1" type="ORF">EWM64_g10196</name>
</gene>
<sequence length="106" mass="11969">MDDFGIVYLIETAQQFWSELDDILHVQGTATLSSLDAALKRFVSFCASYHAEQFLQSPLQLEHACDLLLDSELFAFHSGRMCEILTDEGSSTTDPHKQLILYNVLL</sequence>
<dbReference type="AlphaFoldDB" id="A0A4Y9ZJH3"/>
<organism evidence="1 2">
    <name type="scientific">Hericium alpestre</name>
    <dbReference type="NCBI Taxonomy" id="135208"/>
    <lineage>
        <taxon>Eukaryota</taxon>
        <taxon>Fungi</taxon>
        <taxon>Dikarya</taxon>
        <taxon>Basidiomycota</taxon>
        <taxon>Agaricomycotina</taxon>
        <taxon>Agaricomycetes</taxon>
        <taxon>Russulales</taxon>
        <taxon>Hericiaceae</taxon>
        <taxon>Hericium</taxon>
    </lineage>
</organism>
<proteinExistence type="predicted"/>
<protein>
    <submittedName>
        <fullName evidence="1">Uncharacterized protein</fullName>
    </submittedName>
</protein>
<feature type="non-terminal residue" evidence="1">
    <location>
        <position position="106"/>
    </location>
</feature>
<name>A0A4Y9ZJH3_9AGAM</name>
<comment type="caution">
    <text evidence="1">The sequence shown here is derived from an EMBL/GenBank/DDBJ whole genome shotgun (WGS) entry which is preliminary data.</text>
</comment>
<keyword evidence="2" id="KW-1185">Reference proteome</keyword>
<accession>A0A4Y9ZJH3</accession>
<dbReference type="STRING" id="135208.A0A4Y9ZJH3"/>
<dbReference type="EMBL" id="SFCI01002515">
    <property type="protein sequence ID" value="TFY73818.1"/>
    <property type="molecule type" value="Genomic_DNA"/>
</dbReference>
<evidence type="ECO:0000313" key="1">
    <source>
        <dbReference type="EMBL" id="TFY73818.1"/>
    </source>
</evidence>
<evidence type="ECO:0000313" key="2">
    <source>
        <dbReference type="Proteomes" id="UP000298061"/>
    </source>
</evidence>
<dbReference type="OrthoDB" id="445362at2759"/>